<dbReference type="PANTHER" id="PTHR10520:SF12">
    <property type="entry name" value="TRIFUNCTIONAL PURINE BIOSYNTHETIC PROTEIN ADENOSINE-3"/>
    <property type="match status" value="1"/>
</dbReference>
<dbReference type="SUPFAM" id="SSF56042">
    <property type="entry name" value="PurM C-terminal domain-like"/>
    <property type="match status" value="1"/>
</dbReference>
<dbReference type="InterPro" id="IPR036921">
    <property type="entry name" value="PurM-like_N_sf"/>
</dbReference>
<name>A0A934KH96_9BACT</name>
<comment type="pathway">
    <text evidence="1 12">Purine metabolism; IMP biosynthesis via de novo pathway; 5-amino-1-(5-phospho-D-ribosyl)imidazole from N(2)-formyl-N(1)-(5-phospho-D-ribosyl)glycinamide: step 2/2.</text>
</comment>
<dbReference type="InterPro" id="IPR010918">
    <property type="entry name" value="PurM-like_C_dom"/>
</dbReference>
<evidence type="ECO:0000256" key="5">
    <source>
        <dbReference type="ARBA" id="ARBA00022598"/>
    </source>
</evidence>
<evidence type="ECO:0000256" key="6">
    <source>
        <dbReference type="ARBA" id="ARBA00022741"/>
    </source>
</evidence>
<keyword evidence="5 12" id="KW-0436">Ligase</keyword>
<keyword evidence="12" id="KW-0658">Purine biosynthesis</keyword>
<protein>
    <recommendedName>
        <fullName evidence="4 12">Phosphoribosylformylglycinamidine cyclo-ligase</fullName>
        <ecNumber evidence="3 12">6.3.3.1</ecNumber>
    </recommendedName>
    <alternativeName>
        <fullName evidence="9 12">AIR synthase</fullName>
    </alternativeName>
    <alternativeName>
        <fullName evidence="10 12">AIRS</fullName>
    </alternativeName>
    <alternativeName>
        <fullName evidence="8 12">Phosphoribosyl-aminoimidazole synthetase</fullName>
    </alternativeName>
</protein>
<reference evidence="15 16" key="1">
    <citation type="submission" date="2020-10" db="EMBL/GenBank/DDBJ databases">
        <title>Ca. Dormibacterota MAGs.</title>
        <authorList>
            <person name="Montgomery K."/>
        </authorList>
    </citation>
    <scope>NUCLEOTIDE SEQUENCE [LARGE SCALE GENOMIC DNA]</scope>
    <source>
        <strain evidence="15">SC8811_S16_3</strain>
    </source>
</reference>
<evidence type="ECO:0000313" key="15">
    <source>
        <dbReference type="EMBL" id="MBJ7602833.1"/>
    </source>
</evidence>
<evidence type="ECO:0000256" key="9">
    <source>
        <dbReference type="ARBA" id="ARBA00032931"/>
    </source>
</evidence>
<evidence type="ECO:0000256" key="4">
    <source>
        <dbReference type="ARBA" id="ARBA00020367"/>
    </source>
</evidence>
<comment type="caution">
    <text evidence="15">The sequence shown here is derived from an EMBL/GenBank/DDBJ whole genome shotgun (WGS) entry which is preliminary data.</text>
</comment>
<dbReference type="CDD" id="cd02196">
    <property type="entry name" value="PurM"/>
    <property type="match status" value="1"/>
</dbReference>
<dbReference type="AlphaFoldDB" id="A0A934KH96"/>
<evidence type="ECO:0000259" key="13">
    <source>
        <dbReference type="Pfam" id="PF00586"/>
    </source>
</evidence>
<evidence type="ECO:0000256" key="3">
    <source>
        <dbReference type="ARBA" id="ARBA00013047"/>
    </source>
</evidence>
<feature type="domain" description="PurM-like N-terminal" evidence="13">
    <location>
        <begin position="51"/>
        <end position="166"/>
    </location>
</feature>
<sequence>MPELQEFETLPRTYAEAGVDIAAYGRLLARVKPLIDATQTEGVVAGVGQFAGLYKLPGGGCLAASADGVGTKIKVAIAYGSHTGIGQDLVNHCVNDILTVGATPLFFLDYFASGRLEDDVFEQLMIGVTQACRENGLALLGGETAEMPGVYALGDYDLAGFIVGHVGEGSAREQVLAGDLLVGLPSSGLHTNGFSLVRRIFQDLPLETVLPGFKRPLGEELLEPHRSYLKEMRTLPWKAAAHITGGGLLENVPRALPAGLAAELDLRSWERPPLFAAIQRRGQIAPAEMLSTFNLGLGMVLVSAKPIPGYPLVGRVVEQTDEQRLTLLGAWA</sequence>
<evidence type="ECO:0000256" key="10">
    <source>
        <dbReference type="ARBA" id="ARBA00033093"/>
    </source>
</evidence>
<evidence type="ECO:0000256" key="8">
    <source>
        <dbReference type="ARBA" id="ARBA00031908"/>
    </source>
</evidence>
<gene>
    <name evidence="12" type="primary">purM</name>
    <name evidence="15" type="ORF">JF888_06525</name>
</gene>
<dbReference type="InterPro" id="IPR036676">
    <property type="entry name" value="PurM-like_C_sf"/>
</dbReference>
<dbReference type="Gene3D" id="3.30.1330.10">
    <property type="entry name" value="PurM-like, N-terminal domain"/>
    <property type="match status" value="1"/>
</dbReference>
<comment type="catalytic activity">
    <reaction evidence="11 12">
        <text>2-formamido-N(1)-(5-O-phospho-beta-D-ribosyl)acetamidine + ATP = 5-amino-1-(5-phospho-beta-D-ribosyl)imidazole + ADP + phosphate + H(+)</text>
        <dbReference type="Rhea" id="RHEA:23032"/>
        <dbReference type="ChEBI" id="CHEBI:15378"/>
        <dbReference type="ChEBI" id="CHEBI:30616"/>
        <dbReference type="ChEBI" id="CHEBI:43474"/>
        <dbReference type="ChEBI" id="CHEBI:137981"/>
        <dbReference type="ChEBI" id="CHEBI:147287"/>
        <dbReference type="ChEBI" id="CHEBI:456216"/>
        <dbReference type="EC" id="6.3.3.1"/>
    </reaction>
</comment>
<dbReference type="HAMAP" id="MF_00741">
    <property type="entry name" value="AIRS"/>
    <property type="match status" value="1"/>
</dbReference>
<keyword evidence="7 12" id="KW-0067">ATP-binding</keyword>
<organism evidence="15 16">
    <name type="scientific">Candidatus Dormiibacter inghamiae</name>
    <dbReference type="NCBI Taxonomy" id="3127013"/>
    <lineage>
        <taxon>Bacteria</taxon>
        <taxon>Bacillati</taxon>
        <taxon>Candidatus Dormiibacterota</taxon>
        <taxon>Candidatus Dormibacteria</taxon>
        <taxon>Candidatus Dormibacterales</taxon>
        <taxon>Candidatus Dormibacteraceae</taxon>
        <taxon>Candidatus Dormiibacter</taxon>
    </lineage>
</organism>
<feature type="domain" description="PurM-like C-terminal" evidence="14">
    <location>
        <begin position="177"/>
        <end position="305"/>
    </location>
</feature>
<dbReference type="Gene3D" id="3.90.650.10">
    <property type="entry name" value="PurM-like C-terminal domain"/>
    <property type="match status" value="1"/>
</dbReference>
<evidence type="ECO:0000256" key="11">
    <source>
        <dbReference type="ARBA" id="ARBA00049057"/>
    </source>
</evidence>
<comment type="similarity">
    <text evidence="2 12">Belongs to the AIR synthase family.</text>
</comment>
<dbReference type="PANTHER" id="PTHR10520">
    <property type="entry name" value="TRIFUNCTIONAL PURINE BIOSYNTHETIC PROTEIN ADENOSINE-3-RELATED"/>
    <property type="match status" value="1"/>
</dbReference>
<proteinExistence type="inferred from homology"/>
<evidence type="ECO:0000313" key="16">
    <source>
        <dbReference type="Proteomes" id="UP000620075"/>
    </source>
</evidence>
<evidence type="ECO:0000256" key="12">
    <source>
        <dbReference type="HAMAP-Rule" id="MF_00741"/>
    </source>
</evidence>
<accession>A0A934KH96</accession>
<dbReference type="GO" id="GO:0005524">
    <property type="term" value="F:ATP binding"/>
    <property type="evidence" value="ECO:0007669"/>
    <property type="project" value="UniProtKB-KW"/>
</dbReference>
<evidence type="ECO:0000259" key="14">
    <source>
        <dbReference type="Pfam" id="PF02769"/>
    </source>
</evidence>
<dbReference type="InterPro" id="IPR004733">
    <property type="entry name" value="PurM_cligase"/>
</dbReference>
<dbReference type="InterPro" id="IPR016188">
    <property type="entry name" value="PurM-like_N"/>
</dbReference>
<dbReference type="Pfam" id="PF00586">
    <property type="entry name" value="AIRS"/>
    <property type="match status" value="1"/>
</dbReference>
<comment type="subcellular location">
    <subcellularLocation>
        <location evidence="12">Cytoplasm</location>
    </subcellularLocation>
</comment>
<keyword evidence="6 12" id="KW-0547">Nucleotide-binding</keyword>
<dbReference type="GO" id="GO:0005829">
    <property type="term" value="C:cytosol"/>
    <property type="evidence" value="ECO:0007669"/>
    <property type="project" value="TreeGrafter"/>
</dbReference>
<evidence type="ECO:0000256" key="2">
    <source>
        <dbReference type="ARBA" id="ARBA00010280"/>
    </source>
</evidence>
<dbReference type="GO" id="GO:0004637">
    <property type="term" value="F:phosphoribosylamine-glycine ligase activity"/>
    <property type="evidence" value="ECO:0007669"/>
    <property type="project" value="TreeGrafter"/>
</dbReference>
<dbReference type="RefSeq" id="WP_338177835.1">
    <property type="nucleotide sequence ID" value="NZ_JAEKNQ010000025.1"/>
</dbReference>
<keyword evidence="12" id="KW-0963">Cytoplasm</keyword>
<dbReference type="NCBIfam" id="TIGR00878">
    <property type="entry name" value="purM"/>
    <property type="match status" value="1"/>
</dbReference>
<dbReference type="GO" id="GO:0046084">
    <property type="term" value="P:adenine biosynthetic process"/>
    <property type="evidence" value="ECO:0007669"/>
    <property type="project" value="TreeGrafter"/>
</dbReference>
<evidence type="ECO:0000256" key="1">
    <source>
        <dbReference type="ARBA" id="ARBA00004686"/>
    </source>
</evidence>
<dbReference type="EMBL" id="JAEKNQ010000025">
    <property type="protein sequence ID" value="MBJ7602833.1"/>
    <property type="molecule type" value="Genomic_DNA"/>
</dbReference>
<evidence type="ECO:0000256" key="7">
    <source>
        <dbReference type="ARBA" id="ARBA00022840"/>
    </source>
</evidence>
<dbReference type="SUPFAM" id="SSF55326">
    <property type="entry name" value="PurM N-terminal domain-like"/>
    <property type="match status" value="1"/>
</dbReference>
<dbReference type="Pfam" id="PF02769">
    <property type="entry name" value="AIRS_C"/>
    <property type="match status" value="1"/>
</dbReference>
<dbReference type="GO" id="GO:0004641">
    <property type="term" value="F:phosphoribosylformylglycinamidine cyclo-ligase activity"/>
    <property type="evidence" value="ECO:0007669"/>
    <property type="project" value="UniProtKB-UniRule"/>
</dbReference>
<dbReference type="Proteomes" id="UP000620075">
    <property type="component" value="Unassembled WGS sequence"/>
</dbReference>
<dbReference type="GO" id="GO:0006189">
    <property type="term" value="P:'de novo' IMP biosynthetic process"/>
    <property type="evidence" value="ECO:0007669"/>
    <property type="project" value="UniProtKB-UniRule"/>
</dbReference>
<dbReference type="EC" id="6.3.3.1" evidence="3 12"/>